<dbReference type="OrthoDB" id="9786188at2"/>
<dbReference type="EMBL" id="CP043420">
    <property type="protein sequence ID" value="QEL11807.1"/>
    <property type="molecule type" value="Genomic_DNA"/>
</dbReference>
<protein>
    <submittedName>
        <fullName evidence="1">Arylesterase</fullName>
    </submittedName>
</protein>
<gene>
    <name evidence="1" type="ORF">FY550_12100</name>
</gene>
<dbReference type="GO" id="GO:0004622">
    <property type="term" value="F:phosphatidylcholine lysophospholipase activity"/>
    <property type="evidence" value="ECO:0007669"/>
    <property type="project" value="TreeGrafter"/>
</dbReference>
<dbReference type="RefSeq" id="WP_070979474.1">
    <property type="nucleotide sequence ID" value="NZ_CP043420.1"/>
</dbReference>
<dbReference type="InterPro" id="IPR036514">
    <property type="entry name" value="SGNH_hydro_sf"/>
</dbReference>
<dbReference type="PROSITE" id="PS51257">
    <property type="entry name" value="PROKAR_LIPOPROTEIN"/>
    <property type="match status" value="1"/>
</dbReference>
<name>A0A1S1NP90_9GAMM</name>
<dbReference type="PANTHER" id="PTHR30383">
    <property type="entry name" value="THIOESTERASE 1/PROTEASE 1/LYSOPHOSPHOLIPASE L1"/>
    <property type="match status" value="1"/>
</dbReference>
<organism evidence="1 2">
    <name type="scientific">Kushneria phosphatilytica</name>
    <dbReference type="NCBI Taxonomy" id="657387"/>
    <lineage>
        <taxon>Bacteria</taxon>
        <taxon>Pseudomonadati</taxon>
        <taxon>Pseudomonadota</taxon>
        <taxon>Gammaproteobacteria</taxon>
        <taxon>Oceanospirillales</taxon>
        <taxon>Halomonadaceae</taxon>
        <taxon>Kushneria</taxon>
    </lineage>
</organism>
<dbReference type="STRING" id="657387.BH688_11025"/>
<dbReference type="SUPFAM" id="SSF52266">
    <property type="entry name" value="SGNH hydrolase"/>
    <property type="match status" value="1"/>
</dbReference>
<dbReference type="Proteomes" id="UP000322553">
    <property type="component" value="Chromosome"/>
</dbReference>
<keyword evidence="2" id="KW-1185">Reference proteome</keyword>
<dbReference type="InterPro" id="IPR013830">
    <property type="entry name" value="SGNH_hydro"/>
</dbReference>
<dbReference type="PANTHER" id="PTHR30383:SF24">
    <property type="entry name" value="THIOESTERASE 1_PROTEASE 1_LYSOPHOSPHOLIPASE L1"/>
    <property type="match status" value="1"/>
</dbReference>
<accession>A0A1S1NP90</accession>
<dbReference type="Gene3D" id="3.40.50.1110">
    <property type="entry name" value="SGNH hydrolase"/>
    <property type="match status" value="1"/>
</dbReference>
<evidence type="ECO:0000313" key="2">
    <source>
        <dbReference type="Proteomes" id="UP000322553"/>
    </source>
</evidence>
<sequence length="221" mass="23881">MTSIPLRWLPVVLLLALSCLPALARAETLMVLGDSLSAARGIERNQGWVNLLRERLGDEQTVVNASISGDTTAGGLARLPEALELHQPDIVLLELGGNDGLRGLSLEQMKANLAQMIEKSQAAGARVGLLGIRIPPNYGPAYTKAFRAIYPELARQYEIPLVPFLLKDVALHDDLMQNDGIHPNAAAQPILLDNVWPLVQGLLQKPNPATARQADSQHEAS</sequence>
<dbReference type="KEGG" id="kuy:FY550_12100"/>
<proteinExistence type="predicted"/>
<dbReference type="AlphaFoldDB" id="A0A1S1NP90"/>
<reference evidence="1 2" key="1">
    <citation type="submission" date="2019-08" db="EMBL/GenBank/DDBJ databases">
        <title>Complete genome sequence of Kushneria sp. YCWA18, a halophilic phosphate-solubilizing bacterium isolated from Daqiao saltern in China.</title>
        <authorList>
            <person name="Du G.-X."/>
            <person name="Qu L.-Y."/>
        </authorList>
    </citation>
    <scope>NUCLEOTIDE SEQUENCE [LARGE SCALE GENOMIC DNA]</scope>
    <source>
        <strain evidence="1 2">YCWA18</strain>
    </source>
</reference>
<dbReference type="InterPro" id="IPR051532">
    <property type="entry name" value="Ester_Hydrolysis_Enzymes"/>
</dbReference>
<evidence type="ECO:0000313" key="1">
    <source>
        <dbReference type="EMBL" id="QEL11807.1"/>
    </source>
</evidence>
<dbReference type="CDD" id="cd01822">
    <property type="entry name" value="Lysophospholipase_L1_like"/>
    <property type="match status" value="1"/>
</dbReference>
<dbReference type="Pfam" id="PF13472">
    <property type="entry name" value="Lipase_GDSL_2"/>
    <property type="match status" value="1"/>
</dbReference>